<dbReference type="Proteomes" id="UP000306192">
    <property type="component" value="Unassembled WGS sequence"/>
</dbReference>
<feature type="region of interest" description="Disordered" evidence="4">
    <location>
        <begin position="142"/>
        <end position="176"/>
    </location>
</feature>
<reference evidence="6 7" key="1">
    <citation type="journal article" date="2019" name="Microorganisms">
        <title>Systematic Affiliation and Genome Analysis of Subtercola vilae DB165(T) with Particular Emphasis on Cold Adaptation of an Isolate from a High-Altitude Cold Volcano Lake.</title>
        <authorList>
            <person name="Villalobos A.S."/>
            <person name="Wiese J."/>
            <person name="Imhoff J.F."/>
            <person name="Dorador C."/>
            <person name="Keller A."/>
            <person name="Hentschel U."/>
        </authorList>
    </citation>
    <scope>NUCLEOTIDE SEQUENCE [LARGE SCALE GENOMIC DNA]</scope>
    <source>
        <strain evidence="6 7">DB165</strain>
    </source>
</reference>
<dbReference type="SUPFAM" id="SSF46785">
    <property type="entry name" value="Winged helix' DNA-binding domain"/>
    <property type="match status" value="1"/>
</dbReference>
<keyword evidence="3" id="KW-0804">Transcription</keyword>
<dbReference type="InterPro" id="IPR011991">
    <property type="entry name" value="ArsR-like_HTH"/>
</dbReference>
<organism evidence="6 7">
    <name type="scientific">Subtercola vilae</name>
    <dbReference type="NCBI Taxonomy" id="2056433"/>
    <lineage>
        <taxon>Bacteria</taxon>
        <taxon>Bacillati</taxon>
        <taxon>Actinomycetota</taxon>
        <taxon>Actinomycetes</taxon>
        <taxon>Micrococcales</taxon>
        <taxon>Microbacteriaceae</taxon>
        <taxon>Subtercola</taxon>
    </lineage>
</organism>
<evidence type="ECO:0000256" key="2">
    <source>
        <dbReference type="ARBA" id="ARBA00023125"/>
    </source>
</evidence>
<dbReference type="InterPro" id="IPR036390">
    <property type="entry name" value="WH_DNA-bd_sf"/>
</dbReference>
<keyword evidence="2" id="KW-0238">DNA-binding</keyword>
<evidence type="ECO:0000313" key="6">
    <source>
        <dbReference type="EMBL" id="TIH41021.1"/>
    </source>
</evidence>
<protein>
    <submittedName>
        <fullName evidence="6">MarR family transcriptional regulator</fullName>
    </submittedName>
</protein>
<dbReference type="SMART" id="SM00347">
    <property type="entry name" value="HTH_MARR"/>
    <property type="match status" value="1"/>
</dbReference>
<evidence type="ECO:0000259" key="5">
    <source>
        <dbReference type="PROSITE" id="PS50995"/>
    </source>
</evidence>
<dbReference type="Gene3D" id="1.10.10.10">
    <property type="entry name" value="Winged helix-like DNA-binding domain superfamily/Winged helix DNA-binding domain"/>
    <property type="match status" value="1"/>
</dbReference>
<dbReference type="GO" id="GO:0003700">
    <property type="term" value="F:DNA-binding transcription factor activity"/>
    <property type="evidence" value="ECO:0007669"/>
    <property type="project" value="InterPro"/>
</dbReference>
<dbReference type="GO" id="GO:0006950">
    <property type="term" value="P:response to stress"/>
    <property type="evidence" value="ECO:0007669"/>
    <property type="project" value="TreeGrafter"/>
</dbReference>
<name>A0A4T2CCP1_9MICO</name>
<feature type="domain" description="HTH marR-type" evidence="5">
    <location>
        <begin position="1"/>
        <end position="124"/>
    </location>
</feature>
<keyword evidence="7" id="KW-1185">Reference proteome</keyword>
<evidence type="ECO:0000256" key="3">
    <source>
        <dbReference type="ARBA" id="ARBA00023163"/>
    </source>
</evidence>
<dbReference type="CDD" id="cd00090">
    <property type="entry name" value="HTH_ARSR"/>
    <property type="match status" value="1"/>
</dbReference>
<dbReference type="InterPro" id="IPR000835">
    <property type="entry name" value="HTH_MarR-typ"/>
</dbReference>
<dbReference type="GO" id="GO:0003677">
    <property type="term" value="F:DNA binding"/>
    <property type="evidence" value="ECO:0007669"/>
    <property type="project" value="UniProtKB-KW"/>
</dbReference>
<dbReference type="PROSITE" id="PS50995">
    <property type="entry name" value="HTH_MARR_2"/>
    <property type="match status" value="1"/>
</dbReference>
<comment type="caution">
    <text evidence="6">The sequence shown here is derived from an EMBL/GenBank/DDBJ whole genome shotgun (WGS) entry which is preliminary data.</text>
</comment>
<keyword evidence="1" id="KW-0805">Transcription regulation</keyword>
<dbReference type="Pfam" id="PF12802">
    <property type="entry name" value="MarR_2"/>
    <property type="match status" value="1"/>
</dbReference>
<evidence type="ECO:0000256" key="1">
    <source>
        <dbReference type="ARBA" id="ARBA00023015"/>
    </source>
</evidence>
<evidence type="ECO:0000313" key="7">
    <source>
        <dbReference type="Proteomes" id="UP000306192"/>
    </source>
</evidence>
<dbReference type="InterPro" id="IPR039422">
    <property type="entry name" value="MarR/SlyA-like"/>
</dbReference>
<dbReference type="EMBL" id="QYRT01000001">
    <property type="protein sequence ID" value="TIH41021.1"/>
    <property type="molecule type" value="Genomic_DNA"/>
</dbReference>
<gene>
    <name evidence="6" type="ORF">D4765_00905</name>
</gene>
<accession>A0A4T2CCP1</accession>
<evidence type="ECO:0000256" key="4">
    <source>
        <dbReference type="SAM" id="MobiDB-lite"/>
    </source>
</evidence>
<proteinExistence type="predicted"/>
<dbReference type="InterPro" id="IPR036388">
    <property type="entry name" value="WH-like_DNA-bd_sf"/>
</dbReference>
<dbReference type="AlphaFoldDB" id="A0A4T2CCP1"/>
<sequence>MALATQHLGEWRRQAAEEVGLPFSRVRVLRRLADGPLTLKALADVASMDAPAATVAVNDLEAHGLVARVVDPANRRAKIVDLTPSGRAALGRVDRLRPPAPPEIAALGDDDLEALAGILSRASRFGRPAAVRRMGMGVGVGTGIGADTDTDTDADTDTGTNTRSAAQPGDVVRQMG</sequence>
<dbReference type="OrthoDB" id="9154853at2"/>
<dbReference type="PANTHER" id="PTHR33164:SF64">
    <property type="entry name" value="TRANSCRIPTIONAL REGULATOR SLYA"/>
    <property type="match status" value="1"/>
</dbReference>
<dbReference type="PANTHER" id="PTHR33164">
    <property type="entry name" value="TRANSCRIPTIONAL REGULATOR, MARR FAMILY"/>
    <property type="match status" value="1"/>
</dbReference>